<keyword evidence="4" id="KW-1185">Reference proteome</keyword>
<evidence type="ECO:0000313" key="3">
    <source>
        <dbReference type="EMBL" id="KAK3893581.1"/>
    </source>
</evidence>
<dbReference type="EMBL" id="JAWQEG010000654">
    <property type="protein sequence ID" value="KAK3886992.1"/>
    <property type="molecule type" value="Genomic_DNA"/>
</dbReference>
<organism evidence="3 4">
    <name type="scientific">Petrolisthes cinctipes</name>
    <name type="common">Flat porcelain crab</name>
    <dbReference type="NCBI Taxonomy" id="88211"/>
    <lineage>
        <taxon>Eukaryota</taxon>
        <taxon>Metazoa</taxon>
        <taxon>Ecdysozoa</taxon>
        <taxon>Arthropoda</taxon>
        <taxon>Crustacea</taxon>
        <taxon>Multicrustacea</taxon>
        <taxon>Malacostraca</taxon>
        <taxon>Eumalacostraca</taxon>
        <taxon>Eucarida</taxon>
        <taxon>Decapoda</taxon>
        <taxon>Pleocyemata</taxon>
        <taxon>Anomura</taxon>
        <taxon>Galatheoidea</taxon>
        <taxon>Porcellanidae</taxon>
        <taxon>Petrolisthes</taxon>
    </lineage>
</organism>
<evidence type="ECO:0000259" key="1">
    <source>
        <dbReference type="Pfam" id="PF02931"/>
    </source>
</evidence>
<dbReference type="AlphaFoldDB" id="A0AAE1GKL2"/>
<dbReference type="EMBL" id="JAWQEG010000199">
    <property type="protein sequence ID" value="KAK3893581.1"/>
    <property type="molecule type" value="Genomic_DNA"/>
</dbReference>
<evidence type="ECO:0000313" key="4">
    <source>
        <dbReference type="Proteomes" id="UP001286313"/>
    </source>
</evidence>
<dbReference type="InterPro" id="IPR006202">
    <property type="entry name" value="Neur_chan_lig-bd"/>
</dbReference>
<dbReference type="GO" id="GO:0016020">
    <property type="term" value="C:membrane"/>
    <property type="evidence" value="ECO:0007669"/>
    <property type="project" value="InterPro"/>
</dbReference>
<gene>
    <name evidence="3" type="ORF">Pcinc_002646</name>
    <name evidence="2" type="ORF">Pcinc_008874</name>
</gene>
<proteinExistence type="predicted"/>
<protein>
    <recommendedName>
        <fullName evidence="1">Neurotransmitter-gated ion-channel ligand-binding domain-containing protein</fullName>
    </recommendedName>
</protein>
<name>A0AAE1GKL2_PETCI</name>
<feature type="domain" description="Neurotransmitter-gated ion-channel ligand-binding" evidence="1">
    <location>
        <begin position="61"/>
        <end position="154"/>
    </location>
</feature>
<accession>A0AAE1GKL2</accession>
<dbReference type="Gene3D" id="2.70.170.10">
    <property type="entry name" value="Neurotransmitter-gated ion-channel ligand-binding domain"/>
    <property type="match status" value="1"/>
</dbReference>
<reference evidence="3" key="1">
    <citation type="submission" date="2023-10" db="EMBL/GenBank/DDBJ databases">
        <title>Genome assemblies of two species of porcelain crab, Petrolisthes cinctipes and Petrolisthes manimaculis (Anomura: Porcellanidae).</title>
        <authorList>
            <person name="Angst P."/>
        </authorList>
    </citation>
    <scope>NUCLEOTIDE SEQUENCE</scope>
    <source>
        <strain evidence="3">PB745_01</strain>
        <tissue evidence="3">Gill</tissue>
    </source>
</reference>
<dbReference type="SUPFAM" id="SSF63712">
    <property type="entry name" value="Nicotinic receptor ligand binding domain-like"/>
    <property type="match status" value="1"/>
</dbReference>
<sequence length="187" mass="21936">MIDMCMLNAYIMFKFGESQQPSVRQFSRTVVTQLLQKFGQVTQTIPPRHLDILPDRGEPRDYQHHLPPRLSGSEEMSLPIILMVTVETIAVKTVDMTMEVAYEISLSWVDPRLKYLNLKANPSLNKLHIDTVRRLWIPQVNFINTDNIHRTEIDVDVVMFIRKLSKEFIMDERIPSEGKCNYYAMHW</sequence>
<dbReference type="Pfam" id="PF02931">
    <property type="entry name" value="Neur_chan_LBD"/>
    <property type="match status" value="1"/>
</dbReference>
<evidence type="ECO:0000313" key="2">
    <source>
        <dbReference type="EMBL" id="KAK3886992.1"/>
    </source>
</evidence>
<dbReference type="InterPro" id="IPR036734">
    <property type="entry name" value="Neur_chan_lig-bd_sf"/>
</dbReference>
<dbReference type="GO" id="GO:0005230">
    <property type="term" value="F:extracellular ligand-gated monoatomic ion channel activity"/>
    <property type="evidence" value="ECO:0007669"/>
    <property type="project" value="InterPro"/>
</dbReference>
<dbReference type="Proteomes" id="UP001286313">
    <property type="component" value="Unassembled WGS sequence"/>
</dbReference>
<comment type="caution">
    <text evidence="3">The sequence shown here is derived from an EMBL/GenBank/DDBJ whole genome shotgun (WGS) entry which is preliminary data.</text>
</comment>